<dbReference type="Gene3D" id="3.30.505.10">
    <property type="entry name" value="SH2 domain"/>
    <property type="match status" value="1"/>
</dbReference>
<comment type="catalytic activity">
    <reaction evidence="6 9">
        <text>L-tyrosyl-[protein] + ATP = O-phospho-L-tyrosyl-[protein] + ADP + H(+)</text>
        <dbReference type="Rhea" id="RHEA:10596"/>
        <dbReference type="Rhea" id="RHEA-COMP:10136"/>
        <dbReference type="Rhea" id="RHEA-COMP:20101"/>
        <dbReference type="ChEBI" id="CHEBI:15378"/>
        <dbReference type="ChEBI" id="CHEBI:30616"/>
        <dbReference type="ChEBI" id="CHEBI:46858"/>
        <dbReference type="ChEBI" id="CHEBI:61978"/>
        <dbReference type="ChEBI" id="CHEBI:456216"/>
        <dbReference type="EC" id="2.7.10.2"/>
    </reaction>
</comment>
<dbReference type="InterPro" id="IPR050198">
    <property type="entry name" value="Non-receptor_tyrosine_kinases"/>
</dbReference>
<evidence type="ECO:0000256" key="6">
    <source>
        <dbReference type="ARBA" id="ARBA00051245"/>
    </source>
</evidence>
<dbReference type="Gene3D" id="1.20.1270.60">
    <property type="entry name" value="Arfaptin homology (AH) domain/BAR domain"/>
    <property type="match status" value="1"/>
</dbReference>
<dbReference type="Pfam" id="PF00017">
    <property type="entry name" value="SH2"/>
    <property type="match status" value="1"/>
</dbReference>
<feature type="domain" description="SH2" evidence="11">
    <location>
        <begin position="266"/>
        <end position="360"/>
    </location>
</feature>
<sequence>MAKRSLARGSSQDLKTAYETENFYGVCQDMKFTNEPGRIASLIKRVKKFDLSEDCRHLCKNMDKYKALADKVHQAIIGSVLEPPRTAKSLERPYQAPQAEEDYYSAQFYFNEYTKQLKEGRPGEYTRLEEISKVLEALHVEQVRYVKKCNDILKPLTTFIAEDYWGYVKIRKAYMDSMVDVDTAVTAHNKERSVETESNLHKAEETRNNYKKELIDYIKAKEAEQVKHAECVNKFMDETSFSRTSTRKSSWSGHEDDPKAHEEQDWYHGLLPRADISSLLEKDGDFLLRASSISDAEPLRTIISIKWKSKIHHYILVECLDGSISLDKHRYGTVLELVGALMYKKLPITSDLGALLINPIVKQDWELRHNQIVIGKMLGEGAFGGVYKGSLTIKKRKIPVAVKVSKGNAKMSSKVMIAEVCKEARIMRHYQHMNIVNFYGVAVEKEPIMLVMELADTGALDSYLRGGNNVTLLTKLKYSFDTAKGLEYLHQNGCIHRDVAARNCLLHAGTVKISDFGLSKQLSDHAHKYKLKDLHQKLPIRWLAPEVLVSATYSCKSDVFSFGILLWEIFMDGAIPYPDMTLGEVSAKVRTGYRMSPPDRMPKFVREVMTNQCFPQAPEDRGNMFEIRESMENVIERRTVPSSVYQSIRY</sequence>
<feature type="domain" description="Protein kinase" evidence="12">
    <location>
        <begin position="372"/>
        <end position="635"/>
    </location>
</feature>
<dbReference type="GO" id="GO:0004715">
    <property type="term" value="F:non-membrane spanning protein tyrosine kinase activity"/>
    <property type="evidence" value="ECO:0007669"/>
    <property type="project" value="UniProtKB-EC"/>
</dbReference>
<comment type="similarity">
    <text evidence="9">Belongs to the protein kinase superfamily. Tyr protein kinase family.</text>
</comment>
<evidence type="ECO:0000256" key="7">
    <source>
        <dbReference type="PROSITE-ProRule" id="PRU00191"/>
    </source>
</evidence>
<keyword evidence="4 8" id="KW-0067">ATP-binding</keyword>
<dbReference type="InterPro" id="IPR036860">
    <property type="entry name" value="SH2_dom_sf"/>
</dbReference>
<dbReference type="InterPro" id="IPR020635">
    <property type="entry name" value="Tyr_kinase_cat_dom"/>
</dbReference>
<evidence type="ECO:0000256" key="9">
    <source>
        <dbReference type="RuleBase" id="RU362096"/>
    </source>
</evidence>
<dbReference type="Gene3D" id="1.10.510.10">
    <property type="entry name" value="Transferase(Phosphotransferase) domain 1"/>
    <property type="match status" value="1"/>
</dbReference>
<evidence type="ECO:0000256" key="2">
    <source>
        <dbReference type="ARBA" id="ARBA00022741"/>
    </source>
</evidence>
<evidence type="ECO:0000256" key="4">
    <source>
        <dbReference type="ARBA" id="ARBA00022840"/>
    </source>
</evidence>
<dbReference type="OrthoDB" id="535945at2759"/>
<dbReference type="PROSITE" id="PS50011">
    <property type="entry name" value="PROTEIN_KINASE_DOM"/>
    <property type="match status" value="1"/>
</dbReference>
<dbReference type="InterPro" id="IPR001245">
    <property type="entry name" value="Ser-Thr/Tyr_kinase_cat_dom"/>
</dbReference>
<reference evidence="13" key="1">
    <citation type="submission" date="2020-10" db="EMBL/GenBank/DDBJ databases">
        <authorList>
            <person name="Kikuchi T."/>
        </authorList>
    </citation>
    <scope>NUCLEOTIDE SEQUENCE</scope>
    <source>
        <strain evidence="13">NKZ352</strain>
    </source>
</reference>
<name>A0A8S1H2L1_9PELO</name>
<dbReference type="PROSITE" id="PS00109">
    <property type="entry name" value="PROTEIN_KINASE_TYR"/>
    <property type="match status" value="1"/>
</dbReference>
<feature type="coiled-coil region" evidence="10">
    <location>
        <begin position="193"/>
        <end position="220"/>
    </location>
</feature>
<organism evidence="13 14">
    <name type="scientific">Caenorhabditis auriculariae</name>
    <dbReference type="NCBI Taxonomy" id="2777116"/>
    <lineage>
        <taxon>Eukaryota</taxon>
        <taxon>Metazoa</taxon>
        <taxon>Ecdysozoa</taxon>
        <taxon>Nematoda</taxon>
        <taxon>Chromadorea</taxon>
        <taxon>Rhabditida</taxon>
        <taxon>Rhabditina</taxon>
        <taxon>Rhabditomorpha</taxon>
        <taxon>Rhabditoidea</taxon>
        <taxon>Rhabditidae</taxon>
        <taxon>Peloderinae</taxon>
        <taxon>Caenorhabditis</taxon>
    </lineage>
</organism>
<evidence type="ECO:0000256" key="10">
    <source>
        <dbReference type="SAM" id="Coils"/>
    </source>
</evidence>
<dbReference type="CDD" id="cd00192">
    <property type="entry name" value="PTKc"/>
    <property type="match status" value="1"/>
</dbReference>
<evidence type="ECO:0000256" key="5">
    <source>
        <dbReference type="ARBA" id="ARBA00023137"/>
    </source>
</evidence>
<dbReference type="InterPro" id="IPR000719">
    <property type="entry name" value="Prot_kinase_dom"/>
</dbReference>
<dbReference type="SUPFAM" id="SSF56112">
    <property type="entry name" value="Protein kinase-like (PK-like)"/>
    <property type="match status" value="1"/>
</dbReference>
<dbReference type="PROSITE" id="PS50001">
    <property type="entry name" value="SH2"/>
    <property type="match status" value="1"/>
</dbReference>
<dbReference type="AlphaFoldDB" id="A0A8S1H2L1"/>
<keyword evidence="10" id="KW-0175">Coiled coil</keyword>
<comment type="caution">
    <text evidence="13">The sequence shown here is derived from an EMBL/GenBank/DDBJ whole genome shotgun (WGS) entry which is preliminary data.</text>
</comment>
<keyword evidence="3 9" id="KW-0418">Kinase</keyword>
<feature type="binding site" evidence="8">
    <location>
        <position position="403"/>
    </location>
    <ligand>
        <name>ATP</name>
        <dbReference type="ChEBI" id="CHEBI:30616"/>
    </ligand>
</feature>
<dbReference type="PANTHER" id="PTHR24418">
    <property type="entry name" value="TYROSINE-PROTEIN KINASE"/>
    <property type="match status" value="1"/>
</dbReference>
<dbReference type="InterPro" id="IPR035849">
    <property type="entry name" value="Fes/Fps/Fer_SH2"/>
</dbReference>
<protein>
    <recommendedName>
        <fullName evidence="9">Tyrosine-protein kinase</fullName>
        <ecNumber evidence="9">2.7.10.2</ecNumber>
    </recommendedName>
</protein>
<evidence type="ECO:0000259" key="11">
    <source>
        <dbReference type="PROSITE" id="PS50001"/>
    </source>
</evidence>
<evidence type="ECO:0000313" key="14">
    <source>
        <dbReference type="Proteomes" id="UP000835052"/>
    </source>
</evidence>
<keyword evidence="7" id="KW-0727">SH2 domain</keyword>
<dbReference type="CDD" id="cd10361">
    <property type="entry name" value="SH2_Fps_family"/>
    <property type="match status" value="1"/>
</dbReference>
<dbReference type="EMBL" id="CAJGYM010000011">
    <property type="protein sequence ID" value="CAD6189552.1"/>
    <property type="molecule type" value="Genomic_DNA"/>
</dbReference>
<dbReference type="InterPro" id="IPR000980">
    <property type="entry name" value="SH2"/>
</dbReference>
<dbReference type="SUPFAM" id="SSF55550">
    <property type="entry name" value="SH2 domain"/>
    <property type="match status" value="1"/>
</dbReference>
<evidence type="ECO:0000256" key="3">
    <source>
        <dbReference type="ARBA" id="ARBA00022777"/>
    </source>
</evidence>
<proteinExistence type="inferred from homology"/>
<dbReference type="Pfam" id="PF07714">
    <property type="entry name" value="PK_Tyr_Ser-Thr"/>
    <property type="match status" value="1"/>
</dbReference>
<gene>
    <name evidence="13" type="ORF">CAUJ_LOCUS5471</name>
</gene>
<evidence type="ECO:0000256" key="1">
    <source>
        <dbReference type="ARBA" id="ARBA00022679"/>
    </source>
</evidence>
<evidence type="ECO:0000259" key="12">
    <source>
        <dbReference type="PROSITE" id="PS50011"/>
    </source>
</evidence>
<evidence type="ECO:0000256" key="8">
    <source>
        <dbReference type="PROSITE-ProRule" id="PRU10141"/>
    </source>
</evidence>
<dbReference type="SMART" id="SM00252">
    <property type="entry name" value="SH2"/>
    <property type="match status" value="1"/>
</dbReference>
<keyword evidence="1 9" id="KW-0808">Transferase</keyword>
<dbReference type="InterPro" id="IPR008266">
    <property type="entry name" value="Tyr_kinase_AS"/>
</dbReference>
<dbReference type="InterPro" id="IPR017441">
    <property type="entry name" value="Protein_kinase_ATP_BS"/>
</dbReference>
<dbReference type="SMART" id="SM00219">
    <property type="entry name" value="TyrKc"/>
    <property type="match status" value="1"/>
</dbReference>
<dbReference type="Proteomes" id="UP000835052">
    <property type="component" value="Unassembled WGS sequence"/>
</dbReference>
<dbReference type="InterPro" id="IPR011009">
    <property type="entry name" value="Kinase-like_dom_sf"/>
</dbReference>
<dbReference type="PROSITE" id="PS00107">
    <property type="entry name" value="PROTEIN_KINASE_ATP"/>
    <property type="match status" value="1"/>
</dbReference>
<keyword evidence="5 9" id="KW-0829">Tyrosine-protein kinase</keyword>
<dbReference type="EC" id="2.7.10.2" evidence="9"/>
<dbReference type="SMART" id="SM00220">
    <property type="entry name" value="S_TKc"/>
    <property type="match status" value="1"/>
</dbReference>
<keyword evidence="14" id="KW-1185">Reference proteome</keyword>
<dbReference type="PRINTS" id="PR00109">
    <property type="entry name" value="TYRKINASE"/>
</dbReference>
<dbReference type="InterPro" id="IPR027267">
    <property type="entry name" value="AH/BAR_dom_sf"/>
</dbReference>
<accession>A0A8S1H2L1</accession>
<evidence type="ECO:0000313" key="13">
    <source>
        <dbReference type="EMBL" id="CAD6189552.1"/>
    </source>
</evidence>
<dbReference type="GO" id="GO:0005524">
    <property type="term" value="F:ATP binding"/>
    <property type="evidence" value="ECO:0007669"/>
    <property type="project" value="UniProtKB-UniRule"/>
</dbReference>
<keyword evidence="2 8" id="KW-0547">Nucleotide-binding</keyword>